<keyword evidence="4" id="KW-1185">Reference proteome</keyword>
<protein>
    <submittedName>
        <fullName evidence="3">Fasciclin domain-containing protein</fullName>
    </submittedName>
</protein>
<evidence type="ECO:0000259" key="2">
    <source>
        <dbReference type="PROSITE" id="PS50213"/>
    </source>
</evidence>
<evidence type="ECO:0000256" key="1">
    <source>
        <dbReference type="SAM" id="SignalP"/>
    </source>
</evidence>
<dbReference type="SMART" id="SM00554">
    <property type="entry name" value="FAS1"/>
    <property type="match status" value="1"/>
</dbReference>
<dbReference type="PANTHER" id="PTHR10900">
    <property type="entry name" value="PERIOSTIN-RELATED"/>
    <property type="match status" value="1"/>
</dbReference>
<name>A0A7S7NU25_PALFE</name>
<dbReference type="FunFam" id="2.30.180.10:FF:000019">
    <property type="entry name" value="Cell surface lipoprotein"/>
    <property type="match status" value="1"/>
</dbReference>
<reference evidence="3 4" key="1">
    <citation type="submission" date="2020-10" db="EMBL/GenBank/DDBJ databases">
        <title>Complete genome sequence of Paludibaculum fermentans P105T, a facultatively anaerobic acidobacterium capable of dissimilatory Fe(III) reduction.</title>
        <authorList>
            <person name="Dedysh S.N."/>
            <person name="Beletsky A.V."/>
            <person name="Kulichevskaya I.S."/>
            <person name="Mardanov A.V."/>
            <person name="Ravin N.V."/>
        </authorList>
    </citation>
    <scope>NUCLEOTIDE SEQUENCE [LARGE SCALE GENOMIC DNA]</scope>
    <source>
        <strain evidence="3 4">P105</strain>
    </source>
</reference>
<dbReference type="InterPro" id="IPR000782">
    <property type="entry name" value="FAS1_domain"/>
</dbReference>
<dbReference type="InterPro" id="IPR050904">
    <property type="entry name" value="Adhesion/Biosynth-related"/>
</dbReference>
<evidence type="ECO:0000313" key="4">
    <source>
        <dbReference type="Proteomes" id="UP000593892"/>
    </source>
</evidence>
<dbReference type="PROSITE" id="PS50213">
    <property type="entry name" value="FAS1"/>
    <property type="match status" value="1"/>
</dbReference>
<dbReference type="PANTHER" id="PTHR10900:SF77">
    <property type="entry name" value="FI19380P1"/>
    <property type="match status" value="1"/>
</dbReference>
<dbReference type="RefSeq" id="WP_194451388.1">
    <property type="nucleotide sequence ID" value="NZ_CP063849.1"/>
</dbReference>
<evidence type="ECO:0000313" key="3">
    <source>
        <dbReference type="EMBL" id="QOY89726.1"/>
    </source>
</evidence>
<accession>A0A7S7NU25</accession>
<organism evidence="3 4">
    <name type="scientific">Paludibaculum fermentans</name>
    <dbReference type="NCBI Taxonomy" id="1473598"/>
    <lineage>
        <taxon>Bacteria</taxon>
        <taxon>Pseudomonadati</taxon>
        <taxon>Acidobacteriota</taxon>
        <taxon>Terriglobia</taxon>
        <taxon>Bryobacterales</taxon>
        <taxon>Bryobacteraceae</taxon>
        <taxon>Paludibaculum</taxon>
    </lineage>
</organism>
<dbReference type="Pfam" id="PF02469">
    <property type="entry name" value="Fasciclin"/>
    <property type="match status" value="1"/>
</dbReference>
<feature type="domain" description="FAS1" evidence="2">
    <location>
        <begin position="20"/>
        <end position="150"/>
    </location>
</feature>
<dbReference type="InterPro" id="IPR036378">
    <property type="entry name" value="FAS1_dom_sf"/>
</dbReference>
<dbReference type="Gene3D" id="2.30.180.10">
    <property type="entry name" value="FAS1 domain"/>
    <property type="match status" value="1"/>
</dbReference>
<feature type="chain" id="PRO_5032981795" evidence="1">
    <location>
        <begin position="21"/>
        <end position="154"/>
    </location>
</feature>
<dbReference type="EMBL" id="CP063849">
    <property type="protein sequence ID" value="QOY89726.1"/>
    <property type="molecule type" value="Genomic_DNA"/>
</dbReference>
<dbReference type="GO" id="GO:0005615">
    <property type="term" value="C:extracellular space"/>
    <property type="evidence" value="ECO:0007669"/>
    <property type="project" value="TreeGrafter"/>
</dbReference>
<dbReference type="KEGG" id="pfer:IRI77_07175"/>
<feature type="signal peptide" evidence="1">
    <location>
        <begin position="1"/>
        <end position="20"/>
    </location>
</feature>
<keyword evidence="1" id="KW-0732">Signal</keyword>
<proteinExistence type="predicted"/>
<gene>
    <name evidence="3" type="ORF">IRI77_07175</name>
</gene>
<dbReference type="SUPFAM" id="SSF82153">
    <property type="entry name" value="FAS1 domain"/>
    <property type="match status" value="1"/>
</dbReference>
<sequence length="154" mass="16024">MKRFLSVFGLLAVSAFAAQAADIVDTAVSAGSFKTLVAAVKAAGLVETLKSPGPFTVFAPTDEAFAKLPAGTVEGLLKDPEKLKKILTYHVVAGKVMAADVVKLKSAKTVEGENVKITVAGSKVMVNQANVVKTDIACDNGVIHVIDTVIMPKK</sequence>
<dbReference type="AlphaFoldDB" id="A0A7S7NU25"/>
<dbReference type="Proteomes" id="UP000593892">
    <property type="component" value="Chromosome"/>
</dbReference>